<reference evidence="3 4" key="1">
    <citation type="submission" date="2020-08" db="EMBL/GenBank/DDBJ databases">
        <title>Genomic Encyclopedia of Type Strains, Phase IV (KMG-V): Genome sequencing to study the core and pangenomes of soil and plant-associated prokaryotes.</title>
        <authorList>
            <person name="Whitman W."/>
        </authorList>
    </citation>
    <scope>NUCLEOTIDE SEQUENCE [LARGE SCALE GENOMIC DNA]</scope>
    <source>
        <strain evidence="3 4">M8UP14</strain>
    </source>
</reference>
<evidence type="ECO:0000259" key="2">
    <source>
        <dbReference type="Pfam" id="PF14344"/>
    </source>
</evidence>
<proteinExistence type="predicted"/>
<dbReference type="InterPro" id="IPR025510">
    <property type="entry name" value="DUF4397"/>
</dbReference>
<dbReference type="Proteomes" id="UP000540989">
    <property type="component" value="Unassembled WGS sequence"/>
</dbReference>
<feature type="signal peptide" evidence="1">
    <location>
        <begin position="1"/>
        <end position="31"/>
    </location>
</feature>
<dbReference type="Pfam" id="PF14344">
    <property type="entry name" value="DUF4397"/>
    <property type="match status" value="1"/>
</dbReference>
<keyword evidence="4" id="KW-1185">Reference proteome</keyword>
<sequence>MRSATGMRSCLRIAMTAVLLATLTGCQNLSAGMPAAQVRIIDTSADAPELDVYQGGSALAYNLGFGTVSSYVSVTPGTSAVSAHAAGTKPPLSSVQGSFAASGHYTVLIGGGPTGAVSETLLVDQSVSAPAGLASVRVVAQARRAAGDVDVYLVRAGSTLGESRPVMTNVGFGENGDYMNVPAGAYRVILVTAGTAVPVYSGATVAYASGSARTLIVLDSQRIDGQKVQIVTAEDFDPAAVVE</sequence>
<evidence type="ECO:0000256" key="1">
    <source>
        <dbReference type="SAM" id="SignalP"/>
    </source>
</evidence>
<feature type="chain" id="PRO_5030758922" description="DUF4397 domain-containing protein" evidence="1">
    <location>
        <begin position="32"/>
        <end position="243"/>
    </location>
</feature>
<keyword evidence="1" id="KW-0732">Signal</keyword>
<dbReference type="AlphaFoldDB" id="A0A7W7ZAV4"/>
<dbReference type="EMBL" id="JACHIP010000002">
    <property type="protein sequence ID" value="MBB5056483.1"/>
    <property type="molecule type" value="Genomic_DNA"/>
</dbReference>
<comment type="caution">
    <text evidence="3">The sequence shown here is derived from an EMBL/GenBank/DDBJ whole genome shotgun (WGS) entry which is preliminary data.</text>
</comment>
<name>A0A7W7ZAV4_9BACT</name>
<evidence type="ECO:0000313" key="3">
    <source>
        <dbReference type="EMBL" id="MBB5056483.1"/>
    </source>
</evidence>
<accession>A0A7W7ZAV4</accession>
<protein>
    <recommendedName>
        <fullName evidence="2">DUF4397 domain-containing protein</fullName>
    </recommendedName>
</protein>
<dbReference type="PROSITE" id="PS51257">
    <property type="entry name" value="PROKAR_LIPOPROTEIN"/>
    <property type="match status" value="1"/>
</dbReference>
<gene>
    <name evidence="3" type="ORF">HDF16_001168</name>
</gene>
<evidence type="ECO:0000313" key="4">
    <source>
        <dbReference type="Proteomes" id="UP000540989"/>
    </source>
</evidence>
<feature type="domain" description="DUF4397" evidence="2">
    <location>
        <begin position="36"/>
        <end position="152"/>
    </location>
</feature>
<organism evidence="3 4">
    <name type="scientific">Granulicella aggregans</name>
    <dbReference type="NCBI Taxonomy" id="474949"/>
    <lineage>
        <taxon>Bacteria</taxon>
        <taxon>Pseudomonadati</taxon>
        <taxon>Acidobacteriota</taxon>
        <taxon>Terriglobia</taxon>
        <taxon>Terriglobales</taxon>
        <taxon>Acidobacteriaceae</taxon>
        <taxon>Granulicella</taxon>
    </lineage>
</organism>